<dbReference type="PANTHER" id="PTHR10315:SF162">
    <property type="entry name" value="RING-TYPE E3 UBIQUITIN TRANSFERASE"/>
    <property type="match status" value="1"/>
</dbReference>
<evidence type="ECO:0000313" key="2">
    <source>
        <dbReference type="EMBL" id="TVU17662.1"/>
    </source>
</evidence>
<dbReference type="OrthoDB" id="10527378at2759"/>
<keyword evidence="3" id="KW-1185">Reference proteome</keyword>
<dbReference type="EMBL" id="RWGY01000029">
    <property type="protein sequence ID" value="TVU17662.1"/>
    <property type="molecule type" value="Genomic_DNA"/>
</dbReference>
<reference evidence="2 3" key="1">
    <citation type="journal article" date="2019" name="Sci. Rep.">
        <title>A high-quality genome of Eragrostis curvula grass provides insights into Poaceae evolution and supports new strategies to enhance forage quality.</title>
        <authorList>
            <person name="Carballo J."/>
            <person name="Santos B.A.C.M."/>
            <person name="Zappacosta D."/>
            <person name="Garbus I."/>
            <person name="Selva J.P."/>
            <person name="Gallo C.A."/>
            <person name="Diaz A."/>
            <person name="Albertini E."/>
            <person name="Caccamo M."/>
            <person name="Echenique V."/>
        </authorList>
    </citation>
    <scope>NUCLEOTIDE SEQUENCE [LARGE SCALE GENOMIC DNA]</scope>
    <source>
        <strain evidence="3">cv. Victoria</strain>
        <tissue evidence="2">Leaf</tissue>
    </source>
</reference>
<protein>
    <submittedName>
        <fullName evidence="2">Uncharacterized protein</fullName>
    </submittedName>
</protein>
<dbReference type="GO" id="GO:0005737">
    <property type="term" value="C:cytoplasm"/>
    <property type="evidence" value="ECO:0007669"/>
    <property type="project" value="TreeGrafter"/>
</dbReference>
<dbReference type="PANTHER" id="PTHR10315">
    <property type="entry name" value="E3 UBIQUITIN PROTEIN LIGASE SIAH"/>
    <property type="match status" value="1"/>
</dbReference>
<name>A0A5J9U1T1_9POAL</name>
<dbReference type="Gramene" id="TVU17662">
    <property type="protein sequence ID" value="TVU17662"/>
    <property type="gene ID" value="EJB05_33710"/>
</dbReference>
<gene>
    <name evidence="2" type="ORF">EJB05_33710</name>
</gene>
<dbReference type="GO" id="GO:0061630">
    <property type="term" value="F:ubiquitin protein ligase activity"/>
    <property type="evidence" value="ECO:0007669"/>
    <property type="project" value="TreeGrafter"/>
</dbReference>
<organism evidence="2 3">
    <name type="scientific">Eragrostis curvula</name>
    <name type="common">weeping love grass</name>
    <dbReference type="NCBI Taxonomy" id="38414"/>
    <lineage>
        <taxon>Eukaryota</taxon>
        <taxon>Viridiplantae</taxon>
        <taxon>Streptophyta</taxon>
        <taxon>Embryophyta</taxon>
        <taxon>Tracheophyta</taxon>
        <taxon>Spermatophyta</taxon>
        <taxon>Magnoliopsida</taxon>
        <taxon>Liliopsida</taxon>
        <taxon>Poales</taxon>
        <taxon>Poaceae</taxon>
        <taxon>PACMAD clade</taxon>
        <taxon>Chloridoideae</taxon>
        <taxon>Eragrostideae</taxon>
        <taxon>Eragrostidinae</taxon>
        <taxon>Eragrostis</taxon>
    </lineage>
</organism>
<evidence type="ECO:0000256" key="1">
    <source>
        <dbReference type="SAM" id="MobiDB-lite"/>
    </source>
</evidence>
<evidence type="ECO:0000313" key="3">
    <source>
        <dbReference type="Proteomes" id="UP000324897"/>
    </source>
</evidence>
<dbReference type="Proteomes" id="UP000324897">
    <property type="component" value="Chromosome 7"/>
</dbReference>
<proteinExistence type="predicted"/>
<feature type="compositionally biased region" description="Low complexity" evidence="1">
    <location>
        <begin position="14"/>
        <end position="35"/>
    </location>
</feature>
<accession>A0A5J9U1T1</accession>
<comment type="caution">
    <text evidence="2">The sequence shown here is derived from an EMBL/GenBank/DDBJ whole genome shotgun (WGS) entry which is preliminary data.</text>
</comment>
<sequence>MAAPPSRRTTTGKATPVRARTRPAAAPTRPASSSALRDHVADAHGWPCTAEVSAEATFNVYIRDGFNFLTAVRGDDQFLFLLNVVRAPFGRAIFAVRIRPHATAVSSLSAVCELELSFSLNGCYVDMCPSIHSQISVFKVGCTDLSGGLPDPNVSFHFVIPKYVPGYNEDFIEVAAALVISNVPGHPTVS</sequence>
<feature type="non-terminal residue" evidence="2">
    <location>
        <position position="1"/>
    </location>
</feature>
<dbReference type="InterPro" id="IPR052088">
    <property type="entry name" value="E3_ubiquitin-ligase_SINA"/>
</dbReference>
<dbReference type="SUPFAM" id="SSF49599">
    <property type="entry name" value="TRAF domain-like"/>
    <property type="match status" value="1"/>
</dbReference>
<feature type="region of interest" description="Disordered" evidence="1">
    <location>
        <begin position="1"/>
        <end position="36"/>
    </location>
</feature>
<dbReference type="AlphaFoldDB" id="A0A5J9U1T1"/>